<accession>A0A8C9NFR1</accession>
<reference evidence="1" key="1">
    <citation type="submission" date="2025-08" db="UniProtKB">
        <authorList>
            <consortium name="Ensembl"/>
        </authorList>
    </citation>
    <scope>IDENTIFICATION</scope>
</reference>
<dbReference type="AlphaFoldDB" id="A0A8C9NFR1"/>
<protein>
    <submittedName>
        <fullName evidence="1">Uncharacterized protein</fullName>
    </submittedName>
</protein>
<evidence type="ECO:0000313" key="1">
    <source>
        <dbReference type="Ensembl" id="ENSSCAP00000016486.1"/>
    </source>
</evidence>
<sequence>MIHIGKKTTLRLMCPQTQALSEIFSSFKMINVSIFAHHLVRMQRVQKERKLKHLLFSLLSYHTSICSSITAV</sequence>
<dbReference type="OMA" id="LRLMCPQ"/>
<organism evidence="1 2">
    <name type="scientific">Serinus canaria</name>
    <name type="common">Island canary</name>
    <name type="synonym">Fringilla canaria</name>
    <dbReference type="NCBI Taxonomy" id="9135"/>
    <lineage>
        <taxon>Eukaryota</taxon>
        <taxon>Metazoa</taxon>
        <taxon>Chordata</taxon>
        <taxon>Craniata</taxon>
        <taxon>Vertebrata</taxon>
        <taxon>Euteleostomi</taxon>
        <taxon>Archelosauria</taxon>
        <taxon>Archosauria</taxon>
        <taxon>Dinosauria</taxon>
        <taxon>Saurischia</taxon>
        <taxon>Theropoda</taxon>
        <taxon>Coelurosauria</taxon>
        <taxon>Aves</taxon>
        <taxon>Neognathae</taxon>
        <taxon>Neoaves</taxon>
        <taxon>Telluraves</taxon>
        <taxon>Australaves</taxon>
        <taxon>Passeriformes</taxon>
        <taxon>Passeroidea</taxon>
        <taxon>Fringillidae</taxon>
        <taxon>Carduelinae</taxon>
        <taxon>Serinus</taxon>
    </lineage>
</organism>
<keyword evidence="2" id="KW-1185">Reference proteome</keyword>
<dbReference type="Ensembl" id="ENSSCAT00000018470.1">
    <property type="protein sequence ID" value="ENSSCAP00000016486.1"/>
    <property type="gene ID" value="ENSSCAG00000012046.1"/>
</dbReference>
<proteinExistence type="predicted"/>
<dbReference type="Proteomes" id="UP000694409">
    <property type="component" value="Unassembled WGS sequence"/>
</dbReference>
<evidence type="ECO:0000313" key="2">
    <source>
        <dbReference type="Proteomes" id="UP000694409"/>
    </source>
</evidence>
<reference evidence="1" key="2">
    <citation type="submission" date="2025-09" db="UniProtKB">
        <authorList>
            <consortium name="Ensembl"/>
        </authorList>
    </citation>
    <scope>IDENTIFICATION</scope>
</reference>
<dbReference type="GeneTree" id="ENSGT00960000189675"/>
<name>A0A8C9NFR1_SERCA</name>